<sequence length="223" mass="25249">MEEQVKKDIIVVAREGYSVLLDVNGRTFDIDCHEAINLSNIFPVDVLERCSSLSAHLESGNLVYFEQGTTLSKDITASVEIKPLREEAAQHIISQYDQAERDVKRTNMELETRANISEETRNHIQERVQAGKKEILQTDRKFLTKTIKAVQTTNEVVSPPKDRQNAMTVNELTMKVSMDISPAEFAKKQAASKDKLISGEEADEERAEQEIAEQERVEQDANE</sequence>
<gene>
    <name evidence="2" type="ORF">LCGC14_1187110</name>
</gene>
<evidence type="ECO:0000313" key="2">
    <source>
        <dbReference type="EMBL" id="KKM95545.1"/>
    </source>
</evidence>
<feature type="compositionally biased region" description="Basic and acidic residues" evidence="1">
    <location>
        <begin position="213"/>
        <end position="223"/>
    </location>
</feature>
<comment type="caution">
    <text evidence="2">The sequence shown here is derived from an EMBL/GenBank/DDBJ whole genome shotgun (WGS) entry which is preliminary data.</text>
</comment>
<dbReference type="AlphaFoldDB" id="A0A0F9P378"/>
<protein>
    <submittedName>
        <fullName evidence="2">Uncharacterized protein</fullName>
    </submittedName>
</protein>
<name>A0A0F9P378_9ZZZZ</name>
<accession>A0A0F9P378</accession>
<organism evidence="2">
    <name type="scientific">marine sediment metagenome</name>
    <dbReference type="NCBI Taxonomy" id="412755"/>
    <lineage>
        <taxon>unclassified sequences</taxon>
        <taxon>metagenomes</taxon>
        <taxon>ecological metagenomes</taxon>
    </lineage>
</organism>
<reference evidence="2" key="1">
    <citation type="journal article" date="2015" name="Nature">
        <title>Complex archaea that bridge the gap between prokaryotes and eukaryotes.</title>
        <authorList>
            <person name="Spang A."/>
            <person name="Saw J.H."/>
            <person name="Jorgensen S.L."/>
            <person name="Zaremba-Niedzwiedzka K."/>
            <person name="Martijn J."/>
            <person name="Lind A.E."/>
            <person name="van Eijk R."/>
            <person name="Schleper C."/>
            <person name="Guy L."/>
            <person name="Ettema T.J."/>
        </authorList>
    </citation>
    <scope>NUCLEOTIDE SEQUENCE</scope>
</reference>
<feature type="region of interest" description="Disordered" evidence="1">
    <location>
        <begin position="190"/>
        <end position="223"/>
    </location>
</feature>
<dbReference type="EMBL" id="LAZR01005995">
    <property type="protein sequence ID" value="KKM95545.1"/>
    <property type="molecule type" value="Genomic_DNA"/>
</dbReference>
<feature type="compositionally biased region" description="Acidic residues" evidence="1">
    <location>
        <begin position="200"/>
        <end position="212"/>
    </location>
</feature>
<evidence type="ECO:0000256" key="1">
    <source>
        <dbReference type="SAM" id="MobiDB-lite"/>
    </source>
</evidence>
<proteinExistence type="predicted"/>